<gene>
    <name evidence="4" type="ORF">M441DRAFT_422164</name>
</gene>
<keyword evidence="2" id="KW-0472">Membrane</keyword>
<feature type="transmembrane region" description="Helical" evidence="2">
    <location>
        <begin position="259"/>
        <end position="282"/>
    </location>
</feature>
<dbReference type="Proteomes" id="UP000240493">
    <property type="component" value="Unassembled WGS sequence"/>
</dbReference>
<dbReference type="PANTHER" id="PTHR36721:SF15">
    <property type="entry name" value="EN_SPM-LIKE TRANSPOSON PROTEIN"/>
    <property type="match status" value="1"/>
</dbReference>
<keyword evidence="2" id="KW-0812">Transmembrane</keyword>
<name>A0A2T3Z4X4_TRIA4</name>
<organism evidence="4 5">
    <name type="scientific">Trichoderma asperellum (strain ATCC 204424 / CBS 433.97 / NBRC 101777)</name>
    <dbReference type="NCBI Taxonomy" id="1042311"/>
    <lineage>
        <taxon>Eukaryota</taxon>
        <taxon>Fungi</taxon>
        <taxon>Dikarya</taxon>
        <taxon>Ascomycota</taxon>
        <taxon>Pezizomycotina</taxon>
        <taxon>Sordariomycetes</taxon>
        <taxon>Hypocreomycetidae</taxon>
        <taxon>Hypocreales</taxon>
        <taxon>Hypocreaceae</taxon>
        <taxon>Trichoderma</taxon>
    </lineage>
</organism>
<dbReference type="STRING" id="1042311.A0A2T3Z4X4"/>
<feature type="compositionally biased region" description="Polar residues" evidence="1">
    <location>
        <begin position="348"/>
        <end position="358"/>
    </location>
</feature>
<feature type="region of interest" description="Disordered" evidence="1">
    <location>
        <begin position="290"/>
        <end position="414"/>
    </location>
</feature>
<accession>A0A2T3Z4X4</accession>
<evidence type="ECO:0000313" key="5">
    <source>
        <dbReference type="Proteomes" id="UP000240493"/>
    </source>
</evidence>
<proteinExistence type="predicted"/>
<reference evidence="4 5" key="1">
    <citation type="submission" date="2016-07" db="EMBL/GenBank/DDBJ databases">
        <title>Multiple horizontal gene transfer events from other fungi enriched the ability of initially mycotrophic Trichoderma (Ascomycota) to feed on dead plant biomass.</title>
        <authorList>
            <consortium name="DOE Joint Genome Institute"/>
            <person name="Aerts A."/>
            <person name="Atanasova L."/>
            <person name="Chenthamara K."/>
            <person name="Zhang J."/>
            <person name="Grujic M."/>
            <person name="Henrissat B."/>
            <person name="Kuo A."/>
            <person name="Salamov A."/>
            <person name="Lipzen A."/>
            <person name="Labutti K."/>
            <person name="Barry K."/>
            <person name="Miao Y."/>
            <person name="Rahimi M.J."/>
            <person name="Shen Q."/>
            <person name="Grigoriev I.V."/>
            <person name="Kubicek C.P."/>
            <person name="Druzhinina I.S."/>
        </authorList>
    </citation>
    <scope>NUCLEOTIDE SEQUENCE [LARGE SCALE GENOMIC DNA]</scope>
    <source>
        <strain evidence="4 5">CBS 433.97</strain>
    </source>
</reference>
<evidence type="ECO:0000256" key="2">
    <source>
        <dbReference type="SAM" id="Phobius"/>
    </source>
</evidence>
<evidence type="ECO:0000256" key="1">
    <source>
        <dbReference type="SAM" id="MobiDB-lite"/>
    </source>
</evidence>
<feature type="chain" id="PRO_5015598211" description="Mid2 domain-containing protein" evidence="3">
    <location>
        <begin position="22"/>
        <end position="414"/>
    </location>
</feature>
<dbReference type="PANTHER" id="PTHR36721">
    <property type="entry name" value="PROLINE-RICH FAMILY PROTEIN"/>
    <property type="match status" value="1"/>
</dbReference>
<keyword evidence="5" id="KW-1185">Reference proteome</keyword>
<feature type="compositionally biased region" description="Low complexity" evidence="1">
    <location>
        <begin position="366"/>
        <end position="377"/>
    </location>
</feature>
<sequence>MMNKATNIYAAFAALLAAADARNLHQPRATAASGFDFGGFSPKPTSPPDFPFHQALQRRAASSSSPQVVYVAPDATCGYISGLAGAGYTCGVGATCVFFTASQAPGHVACCNSNECNARNVCIDYNQYFSQSKCDNGCAVDTFTLKCTSTEAPYCNTISFPGNIMDVFCNNVNITGIQAALTTYRGESSRTFFPLTLTGNTPATTTSDDSTSASPTSSSSSSSSASSTGGNDSSGDNGSSGDNNNGSKNSGGSKSNTGAIVGGVVGGVGGLALIGLAVFFFLRRRNPATGHEPVSQNAPPPVVYPAPGMQQPPQGYYDPKFAAATGQQPYPPNQQYGQQGFYPPQPSVSPDQATSPNGSHIDPRYSLAPSSTSPAPSGGYVAPVAGGFQPQENVIHEAPAAGSDNHRGEMHELA</sequence>
<keyword evidence="2" id="KW-1133">Transmembrane helix</keyword>
<evidence type="ECO:0000313" key="4">
    <source>
        <dbReference type="EMBL" id="PTB39876.1"/>
    </source>
</evidence>
<dbReference type="OrthoDB" id="5347452at2759"/>
<feature type="compositionally biased region" description="Basic and acidic residues" evidence="1">
    <location>
        <begin position="404"/>
        <end position="414"/>
    </location>
</feature>
<feature type="region of interest" description="Disordered" evidence="1">
    <location>
        <begin position="195"/>
        <end position="255"/>
    </location>
</feature>
<dbReference type="EMBL" id="KZ679263">
    <property type="protein sequence ID" value="PTB39876.1"/>
    <property type="molecule type" value="Genomic_DNA"/>
</dbReference>
<keyword evidence="3" id="KW-0732">Signal</keyword>
<feature type="signal peptide" evidence="3">
    <location>
        <begin position="1"/>
        <end position="21"/>
    </location>
</feature>
<dbReference type="AlphaFoldDB" id="A0A2T3Z4X4"/>
<protein>
    <recommendedName>
        <fullName evidence="6">Mid2 domain-containing protein</fullName>
    </recommendedName>
</protein>
<feature type="compositionally biased region" description="Low complexity" evidence="1">
    <location>
        <begin position="333"/>
        <end position="342"/>
    </location>
</feature>
<evidence type="ECO:0008006" key="6">
    <source>
        <dbReference type="Google" id="ProtNLM"/>
    </source>
</evidence>
<evidence type="ECO:0000256" key="3">
    <source>
        <dbReference type="SAM" id="SignalP"/>
    </source>
</evidence>